<gene>
    <name evidence="2" type="ORF">FC36_GL001145</name>
</gene>
<protein>
    <recommendedName>
        <fullName evidence="1">Calcineurin-like phosphoesterase domain-containing protein</fullName>
    </recommendedName>
</protein>
<dbReference type="InterPro" id="IPR004843">
    <property type="entry name" value="Calcineurin-like_PHP"/>
</dbReference>
<proteinExistence type="predicted"/>
<dbReference type="InterPro" id="IPR029052">
    <property type="entry name" value="Metallo-depent_PP-like"/>
</dbReference>
<evidence type="ECO:0000313" key="2">
    <source>
        <dbReference type="EMBL" id="KRL78256.1"/>
    </source>
</evidence>
<comment type="caution">
    <text evidence="2">The sequence shown here is derived from an EMBL/GenBank/DDBJ whole genome shotgun (WGS) entry which is preliminary data.</text>
</comment>
<dbReference type="Proteomes" id="UP000051048">
    <property type="component" value="Unassembled WGS sequence"/>
</dbReference>
<reference evidence="2 3" key="1">
    <citation type="journal article" date="2015" name="Genome Announc.">
        <title>Expanding the biotechnology potential of lactobacilli through comparative genomics of 213 strains and associated genera.</title>
        <authorList>
            <person name="Sun Z."/>
            <person name="Harris H.M."/>
            <person name="McCann A."/>
            <person name="Guo C."/>
            <person name="Argimon S."/>
            <person name="Zhang W."/>
            <person name="Yang X."/>
            <person name="Jeffery I.B."/>
            <person name="Cooney J.C."/>
            <person name="Kagawa T.F."/>
            <person name="Liu W."/>
            <person name="Song Y."/>
            <person name="Salvetti E."/>
            <person name="Wrobel A."/>
            <person name="Rasinkangas P."/>
            <person name="Parkhill J."/>
            <person name="Rea M.C."/>
            <person name="O'Sullivan O."/>
            <person name="Ritari J."/>
            <person name="Douillard F.P."/>
            <person name="Paul Ross R."/>
            <person name="Yang R."/>
            <person name="Briner A.E."/>
            <person name="Felis G.E."/>
            <person name="de Vos W.M."/>
            <person name="Barrangou R."/>
            <person name="Klaenhammer T.R."/>
            <person name="Caufield P.W."/>
            <person name="Cui Y."/>
            <person name="Zhang H."/>
            <person name="O'Toole P.W."/>
        </authorList>
    </citation>
    <scope>NUCLEOTIDE SEQUENCE [LARGE SCALE GENOMIC DNA]</scope>
    <source>
        <strain evidence="2 3">DSM 15833</strain>
    </source>
</reference>
<dbReference type="SUPFAM" id="SSF56300">
    <property type="entry name" value="Metallo-dependent phosphatases"/>
    <property type="match status" value="1"/>
</dbReference>
<accession>A0A0R1TAH3</accession>
<organism evidence="2 3">
    <name type="scientific">Ligilactobacillus equi DSM 15833 = JCM 10991</name>
    <dbReference type="NCBI Taxonomy" id="1423740"/>
    <lineage>
        <taxon>Bacteria</taxon>
        <taxon>Bacillati</taxon>
        <taxon>Bacillota</taxon>
        <taxon>Bacilli</taxon>
        <taxon>Lactobacillales</taxon>
        <taxon>Lactobacillaceae</taxon>
        <taxon>Ligilactobacillus</taxon>
    </lineage>
</organism>
<dbReference type="Gene3D" id="3.60.21.10">
    <property type="match status" value="1"/>
</dbReference>
<evidence type="ECO:0000313" key="3">
    <source>
        <dbReference type="Proteomes" id="UP000051048"/>
    </source>
</evidence>
<dbReference type="OrthoDB" id="384253at2"/>
<dbReference type="RefSeq" id="WP_025021574.1">
    <property type="nucleotide sequence ID" value="NZ_AZFH01000155.1"/>
</dbReference>
<dbReference type="EMBL" id="AZFH01000155">
    <property type="protein sequence ID" value="KRL78256.1"/>
    <property type="molecule type" value="Genomic_DNA"/>
</dbReference>
<dbReference type="GO" id="GO:0016787">
    <property type="term" value="F:hydrolase activity"/>
    <property type="evidence" value="ECO:0007669"/>
    <property type="project" value="InterPro"/>
</dbReference>
<dbReference type="AlphaFoldDB" id="A0A0R1TAH3"/>
<feature type="domain" description="Calcineurin-like phosphoesterase" evidence="1">
    <location>
        <begin position="4"/>
        <end position="210"/>
    </location>
</feature>
<dbReference type="STRING" id="1423740.FC36_GL001145"/>
<dbReference type="PATRIC" id="fig|1423740.3.peg.1233"/>
<dbReference type="Pfam" id="PF00149">
    <property type="entry name" value="Metallophos"/>
    <property type="match status" value="1"/>
</dbReference>
<name>A0A0R1TAH3_9LACO</name>
<sequence length="286" mass="32073">MYIFASDPHATGQPWIDLVEKARTKYPLAKVVFGGDYIDGRAFAKETLDYVFSVPDAVVLRGNHEQMLIDSVKRGEKGLWLANGGETTLISLFGEDMSFKLTANKFRDSYEASKSGLPSPTFGDIMYEFWTKSEEKLTSSGYIEKLSTLPLKYETNNIIFIHAGVRLDGQETDQEFALWSREDYWYIDRQEHDYVFAHNTTGKTIVTGHTPTCMLSGVYEQPFPKANPEGVILGDTNTYQCPVKIVKYDGEPARIFTDGGCHARLDGHHGNVVVLDDNGALIDIFS</sequence>
<evidence type="ECO:0000259" key="1">
    <source>
        <dbReference type="Pfam" id="PF00149"/>
    </source>
</evidence>